<protein>
    <recommendedName>
        <fullName evidence="1">Acyl-protein synthetase LuxE domain-containing protein</fullName>
    </recommendedName>
</protein>
<proteinExistence type="predicted"/>
<dbReference type="InterPro" id="IPR042099">
    <property type="entry name" value="ANL_N_sf"/>
</dbReference>
<dbReference type="InterPro" id="IPR007534">
    <property type="entry name" value="LuxE"/>
</dbReference>
<dbReference type="EMBL" id="UINC01034309">
    <property type="protein sequence ID" value="SVB24948.1"/>
    <property type="molecule type" value="Genomic_DNA"/>
</dbReference>
<dbReference type="GO" id="GO:0047474">
    <property type="term" value="F:long-chain fatty acid--protein ligase activity"/>
    <property type="evidence" value="ECO:0007669"/>
    <property type="project" value="InterPro"/>
</dbReference>
<dbReference type="Gene3D" id="3.40.50.12780">
    <property type="entry name" value="N-terminal domain of ligase-like"/>
    <property type="match status" value="1"/>
</dbReference>
<feature type="non-terminal residue" evidence="2">
    <location>
        <position position="331"/>
    </location>
</feature>
<dbReference type="AlphaFoldDB" id="A0A382CFI3"/>
<feature type="domain" description="Acyl-protein synthetase LuxE" evidence="1">
    <location>
        <begin position="48"/>
        <end position="328"/>
    </location>
</feature>
<reference evidence="2" key="1">
    <citation type="submission" date="2018-05" db="EMBL/GenBank/DDBJ databases">
        <authorList>
            <person name="Lanie J.A."/>
            <person name="Ng W.-L."/>
            <person name="Kazmierczak K.M."/>
            <person name="Andrzejewski T.M."/>
            <person name="Davidsen T.M."/>
            <person name="Wayne K.J."/>
            <person name="Tettelin H."/>
            <person name="Glass J.I."/>
            <person name="Rusch D."/>
            <person name="Podicherti R."/>
            <person name="Tsui H.-C.T."/>
            <person name="Winkler M.E."/>
        </authorList>
    </citation>
    <scope>NUCLEOTIDE SEQUENCE</scope>
</reference>
<sequence>MLLRLLRKTSRAFGKAKPQMNFNSFNEAADAVKRFIHAGEGDFNEHACALFRLQSKHVLPLNKLCKAQEINPVDITNWQDIPTLPTNSFAEFGITSLHLENRTAVFHSSGTTGAVPSNHWHNEKSLSIYEASLKSSFQIHMNTEGIWGGDCLSLTPSSIEAPHSSLAYMAENTTCPNVQFAGINSDYGWRVDMALANSACTKAVDQERPIIIMGPAFSFVHWLDELKVKLHLPMGSRIMETGGYKGRSREMLKTELHVMISEKLGVSTDWIVCEYGMCELGSQAYDTVAGSGFDRCFHFPNWARAQIINADTGVVVNDGEAGLLRIFDLTN</sequence>
<accession>A0A382CFI3</accession>
<gene>
    <name evidence="2" type="ORF">METZ01_LOCUS177802</name>
</gene>
<evidence type="ECO:0000313" key="2">
    <source>
        <dbReference type="EMBL" id="SVB24948.1"/>
    </source>
</evidence>
<name>A0A382CFI3_9ZZZZ</name>
<organism evidence="2">
    <name type="scientific">marine metagenome</name>
    <dbReference type="NCBI Taxonomy" id="408172"/>
    <lineage>
        <taxon>unclassified sequences</taxon>
        <taxon>metagenomes</taxon>
        <taxon>ecological metagenomes</taxon>
    </lineage>
</organism>
<dbReference type="Pfam" id="PF04443">
    <property type="entry name" value="LuxE"/>
    <property type="match status" value="1"/>
</dbReference>
<dbReference type="GO" id="GO:0008218">
    <property type="term" value="P:bioluminescence"/>
    <property type="evidence" value="ECO:0007669"/>
    <property type="project" value="InterPro"/>
</dbReference>
<evidence type="ECO:0000259" key="1">
    <source>
        <dbReference type="Pfam" id="PF04443"/>
    </source>
</evidence>